<dbReference type="GO" id="GO:0016831">
    <property type="term" value="F:carboxy-lyase activity"/>
    <property type="evidence" value="ECO:0007669"/>
    <property type="project" value="InterPro"/>
</dbReference>
<organism evidence="3 4">
    <name type="scientific">Ancylobacter mangrovi</name>
    <dbReference type="NCBI Taxonomy" id="2972472"/>
    <lineage>
        <taxon>Bacteria</taxon>
        <taxon>Pseudomonadati</taxon>
        <taxon>Pseudomonadota</taxon>
        <taxon>Alphaproteobacteria</taxon>
        <taxon>Hyphomicrobiales</taxon>
        <taxon>Xanthobacteraceae</taxon>
        <taxon>Ancylobacter</taxon>
    </lineage>
</organism>
<dbReference type="Gene3D" id="3.20.20.140">
    <property type="entry name" value="Metal-dependent hydrolases"/>
    <property type="match status" value="1"/>
</dbReference>
<evidence type="ECO:0000256" key="1">
    <source>
        <dbReference type="ARBA" id="ARBA00023239"/>
    </source>
</evidence>
<keyword evidence="1" id="KW-0456">Lyase</keyword>
<dbReference type="EMBL" id="JANTHZ010000002">
    <property type="protein sequence ID" value="MCS0494644.1"/>
    <property type="molecule type" value="Genomic_DNA"/>
</dbReference>
<dbReference type="Pfam" id="PF04909">
    <property type="entry name" value="Amidohydro_2"/>
    <property type="match status" value="1"/>
</dbReference>
<dbReference type="AlphaFoldDB" id="A0A9X2PC23"/>
<name>A0A9X2PC23_9HYPH</name>
<comment type="caution">
    <text evidence="3">The sequence shown here is derived from an EMBL/GenBank/DDBJ whole genome shotgun (WGS) entry which is preliminary data.</text>
</comment>
<dbReference type="InterPro" id="IPR032465">
    <property type="entry name" value="ACMSD"/>
</dbReference>
<gene>
    <name evidence="3" type="ORF">NVS89_06000</name>
</gene>
<protein>
    <submittedName>
        <fullName evidence="3">Amidohydrolase</fullName>
    </submittedName>
</protein>
<keyword evidence="4" id="KW-1185">Reference proteome</keyword>
<dbReference type="Proteomes" id="UP001151088">
    <property type="component" value="Unassembled WGS sequence"/>
</dbReference>
<dbReference type="GO" id="GO:0005737">
    <property type="term" value="C:cytoplasm"/>
    <property type="evidence" value="ECO:0007669"/>
    <property type="project" value="TreeGrafter"/>
</dbReference>
<dbReference type="InterPro" id="IPR006680">
    <property type="entry name" value="Amidohydro-rel"/>
</dbReference>
<dbReference type="SUPFAM" id="SSF51556">
    <property type="entry name" value="Metallo-dependent hydrolases"/>
    <property type="match status" value="1"/>
</dbReference>
<evidence type="ECO:0000313" key="4">
    <source>
        <dbReference type="Proteomes" id="UP001151088"/>
    </source>
</evidence>
<dbReference type="GO" id="GO:0016787">
    <property type="term" value="F:hydrolase activity"/>
    <property type="evidence" value="ECO:0007669"/>
    <property type="project" value="InterPro"/>
</dbReference>
<evidence type="ECO:0000313" key="3">
    <source>
        <dbReference type="EMBL" id="MCS0494644.1"/>
    </source>
</evidence>
<reference evidence="3" key="1">
    <citation type="submission" date="2022-08" db="EMBL/GenBank/DDBJ databases">
        <authorList>
            <person name="Li F."/>
        </authorList>
    </citation>
    <scope>NUCLEOTIDE SEQUENCE</scope>
    <source>
        <strain evidence="3">MQZ15Z-1</strain>
    </source>
</reference>
<sequence length="373" mass="41871">MPDAARGPSAEERKGYKSMDAGIHSIDCDIHPSIPGTKALMPYLEEHWRDHLSFRGIDDVELTYNAYRNPFSCRPDWRPPSGKPGGDPSQVLEQALDAFGASIGILNPLWGGPVVYADDMAFALCHAANDWIAATWLDRDPRLRASMLVPFESPELAAEEIEHRARDPRFVQVLLLAMTEAPLGRRHYWPIYRAAARAGLPIAIHAGTGYRNPPTGIGWPSTYVEDYAAQTGGFQTQVLSLMTEGVLTKFPELKVVLVESGVAWLTSFLWRLNKTWRGVRIEVPWIKEAPAEILRRSLRMTIQPLNAPKGEEQVRRMLDHIGGDHMLLFSTDYPHWHFDGGDAMPPGLPAALHRKIRLDNPLETYSRLTETLQ</sequence>
<dbReference type="GO" id="GO:0019748">
    <property type="term" value="P:secondary metabolic process"/>
    <property type="evidence" value="ECO:0007669"/>
    <property type="project" value="TreeGrafter"/>
</dbReference>
<dbReference type="PANTHER" id="PTHR21240">
    <property type="entry name" value="2-AMINO-3-CARBOXYLMUCONATE-6-SEMIALDEHYDE DECARBOXYLASE"/>
    <property type="match status" value="1"/>
</dbReference>
<accession>A0A9X2PC23</accession>
<proteinExistence type="predicted"/>
<feature type="domain" description="Amidohydrolase-related" evidence="2">
    <location>
        <begin position="26"/>
        <end position="365"/>
    </location>
</feature>
<dbReference type="PANTHER" id="PTHR21240:SF28">
    <property type="entry name" value="ISO-OROTATE DECARBOXYLASE (EUROFUNG)"/>
    <property type="match status" value="1"/>
</dbReference>
<evidence type="ECO:0000259" key="2">
    <source>
        <dbReference type="Pfam" id="PF04909"/>
    </source>
</evidence>
<dbReference type="InterPro" id="IPR032466">
    <property type="entry name" value="Metal_Hydrolase"/>
</dbReference>